<dbReference type="PANTHER" id="PTHR34475">
    <property type="match status" value="1"/>
</dbReference>
<feature type="transmembrane region" description="Helical" evidence="1">
    <location>
        <begin position="52"/>
        <end position="70"/>
    </location>
</feature>
<sequence>MSEASVEGIGEQLRAAREHHHITLRGASRRLKIREAYLKALEDEDFAVLPQGAYVLGFLRNYALLLHLNYRELRDQYRKQFGGKIAEETEIAPEASTRKRIGFILTPARVIAFTIIVGSALFLWYLFSQYQSLTRPPILELSSPLEGEVFNARSIRITGRTDHNATLRINGEEVHLSTEGIFEREFVALKNGPESLEIVSENRISGKQTIIHRNFNVALPSSDAILPNGGNTTGTTAPVDTGITISIRTLDSVWFRVSVDDGANEDFLMEDGQTRTFHAKSKIYVRSGKAYAAYVSVNSKPEELMGTTSVVERTWTLSDL</sequence>
<dbReference type="InterPro" id="IPR013783">
    <property type="entry name" value="Ig-like_fold"/>
</dbReference>
<feature type="transmembrane region" description="Helical" evidence="1">
    <location>
        <begin position="108"/>
        <end position="127"/>
    </location>
</feature>
<evidence type="ECO:0000256" key="1">
    <source>
        <dbReference type="SAM" id="Phobius"/>
    </source>
</evidence>
<dbReference type="Gene3D" id="2.60.40.10">
    <property type="entry name" value="Immunoglobulins"/>
    <property type="match status" value="1"/>
</dbReference>
<evidence type="ECO:0000313" key="4">
    <source>
        <dbReference type="Proteomes" id="UP000183245"/>
    </source>
</evidence>
<keyword evidence="1" id="KW-1133">Transmembrane helix</keyword>
<dbReference type="AlphaFoldDB" id="A0A1J5IHM1"/>
<accession>A0A1J5IHM1</accession>
<dbReference type="PANTHER" id="PTHR34475:SF1">
    <property type="entry name" value="CYTOSKELETON PROTEIN RODZ"/>
    <property type="match status" value="1"/>
</dbReference>
<name>A0A1J5IHM1_9BACT</name>
<evidence type="ECO:0000259" key="2">
    <source>
        <dbReference type="Pfam" id="PF13464"/>
    </source>
</evidence>
<dbReference type="InterPro" id="IPR010982">
    <property type="entry name" value="Lambda_DNA-bd_dom_sf"/>
</dbReference>
<evidence type="ECO:0000313" key="3">
    <source>
        <dbReference type="EMBL" id="OIP96589.1"/>
    </source>
</evidence>
<reference evidence="3 4" key="1">
    <citation type="journal article" date="2016" name="Environ. Microbiol.">
        <title>Genomic resolution of a cold subsurface aquifer community provides metabolic insights for novel microbes adapted to high CO concentrations.</title>
        <authorList>
            <person name="Probst A.J."/>
            <person name="Castelle C.J."/>
            <person name="Singh A."/>
            <person name="Brown C.T."/>
            <person name="Anantharaman K."/>
            <person name="Sharon I."/>
            <person name="Hug L.A."/>
            <person name="Burstein D."/>
            <person name="Emerson J.B."/>
            <person name="Thomas B.C."/>
            <person name="Banfield J.F."/>
        </authorList>
    </citation>
    <scope>NUCLEOTIDE SEQUENCE [LARGE SCALE GENOMIC DNA]</scope>
    <source>
        <strain evidence="3">CG2_30_54_11</strain>
    </source>
</reference>
<feature type="domain" description="Cytoskeleton protein RodZ-like C-terminal" evidence="2">
    <location>
        <begin position="248"/>
        <end position="313"/>
    </location>
</feature>
<protein>
    <recommendedName>
        <fullName evidence="2">Cytoskeleton protein RodZ-like C-terminal domain-containing protein</fullName>
    </recommendedName>
</protein>
<keyword evidence="1" id="KW-0472">Membrane</keyword>
<gene>
    <name evidence="3" type="ORF">AUK40_04795</name>
</gene>
<dbReference type="GO" id="GO:0003677">
    <property type="term" value="F:DNA binding"/>
    <property type="evidence" value="ECO:0007669"/>
    <property type="project" value="InterPro"/>
</dbReference>
<keyword evidence="1" id="KW-0812">Transmembrane</keyword>
<dbReference type="InterPro" id="IPR025194">
    <property type="entry name" value="RodZ-like_C"/>
</dbReference>
<dbReference type="Pfam" id="PF13413">
    <property type="entry name" value="HTH_25"/>
    <property type="match status" value="1"/>
</dbReference>
<proteinExistence type="predicted"/>
<dbReference type="InterPro" id="IPR050400">
    <property type="entry name" value="Bact_Cytoskel_RodZ"/>
</dbReference>
<dbReference type="STRING" id="1817892.AUK40_04795"/>
<organism evidence="3 4">
    <name type="scientific">Candidatus Wirthbacteria bacterium CG2_30_54_11</name>
    <dbReference type="NCBI Taxonomy" id="1817892"/>
    <lineage>
        <taxon>Bacteria</taxon>
        <taxon>Candidatus Wirthbacteria</taxon>
    </lineage>
</organism>
<comment type="caution">
    <text evidence="3">The sequence shown here is derived from an EMBL/GenBank/DDBJ whole genome shotgun (WGS) entry which is preliminary data.</text>
</comment>
<dbReference type="Proteomes" id="UP000183245">
    <property type="component" value="Unassembled WGS sequence"/>
</dbReference>
<dbReference type="Gene3D" id="1.10.260.40">
    <property type="entry name" value="lambda repressor-like DNA-binding domains"/>
    <property type="match status" value="1"/>
</dbReference>
<dbReference type="Pfam" id="PF13464">
    <property type="entry name" value="RodZ_C"/>
    <property type="match status" value="1"/>
</dbReference>
<dbReference type="EMBL" id="MNZT01000082">
    <property type="protein sequence ID" value="OIP96589.1"/>
    <property type="molecule type" value="Genomic_DNA"/>
</dbReference>